<reference evidence="1" key="1">
    <citation type="journal article" date="2020" name="Fungal Divers.">
        <title>Resolving the Mortierellaceae phylogeny through synthesis of multi-gene phylogenetics and phylogenomics.</title>
        <authorList>
            <person name="Vandepol N."/>
            <person name="Liber J."/>
            <person name="Desiro A."/>
            <person name="Na H."/>
            <person name="Kennedy M."/>
            <person name="Barry K."/>
            <person name="Grigoriev I.V."/>
            <person name="Miller A.N."/>
            <person name="O'Donnell K."/>
            <person name="Stajich J.E."/>
            <person name="Bonito G."/>
        </authorList>
    </citation>
    <scope>NUCLEOTIDE SEQUENCE</scope>
    <source>
        <strain evidence="1">NRRL 2769</strain>
    </source>
</reference>
<proteinExistence type="predicted"/>
<sequence>MSFIYYYFNDRNIMPAELENTAALKATIKDQKIFSIRDVEIEYKTAGAPVSSNTNIEELMTRITTSSASIDEEFHISHNI</sequence>
<gene>
    <name evidence="1" type="ORF">BGZ80_001853</name>
</gene>
<name>A0A9P6SXH9_9FUNG</name>
<evidence type="ECO:0000313" key="1">
    <source>
        <dbReference type="EMBL" id="KAG0010023.1"/>
    </source>
</evidence>
<keyword evidence="2" id="KW-1185">Reference proteome</keyword>
<dbReference type="Proteomes" id="UP000703661">
    <property type="component" value="Unassembled WGS sequence"/>
</dbReference>
<comment type="caution">
    <text evidence="1">The sequence shown here is derived from an EMBL/GenBank/DDBJ whole genome shotgun (WGS) entry which is preliminary data.</text>
</comment>
<organism evidence="1 2">
    <name type="scientific">Entomortierella chlamydospora</name>
    <dbReference type="NCBI Taxonomy" id="101097"/>
    <lineage>
        <taxon>Eukaryota</taxon>
        <taxon>Fungi</taxon>
        <taxon>Fungi incertae sedis</taxon>
        <taxon>Mucoromycota</taxon>
        <taxon>Mortierellomycotina</taxon>
        <taxon>Mortierellomycetes</taxon>
        <taxon>Mortierellales</taxon>
        <taxon>Mortierellaceae</taxon>
        <taxon>Entomortierella</taxon>
    </lineage>
</organism>
<protein>
    <submittedName>
        <fullName evidence="1">Uncharacterized protein</fullName>
    </submittedName>
</protein>
<dbReference type="EMBL" id="JAAAID010001434">
    <property type="protein sequence ID" value="KAG0010023.1"/>
    <property type="molecule type" value="Genomic_DNA"/>
</dbReference>
<evidence type="ECO:0000313" key="2">
    <source>
        <dbReference type="Proteomes" id="UP000703661"/>
    </source>
</evidence>
<accession>A0A9P6SXH9</accession>
<dbReference type="AlphaFoldDB" id="A0A9P6SXH9"/>